<feature type="transmembrane region" description="Helical" evidence="1">
    <location>
        <begin position="312"/>
        <end position="332"/>
    </location>
</feature>
<keyword evidence="1" id="KW-1133">Transmembrane helix</keyword>
<evidence type="ECO:0000256" key="1">
    <source>
        <dbReference type="SAM" id="Phobius"/>
    </source>
</evidence>
<accession>A0A075GU86</accession>
<sequence length="335" mass="36466">MTTIYHKQLKSLPLVIIALLIGISSPDIFAETLELNTNQSVYTSQHPLFIYGEGPPSKPLVVRLFAPDGTTANFEQVMVKQDGSFSTTLMKWPEPTTTIPYGTYVVEIVSQSGMSERLNIKFASDSELVTIPIERSVQVSVFAPEIAASDRPFRVFVQVSSDGHLVHEEVKKLLTASHVHTPSDSVRSLTQQLERLHEGLYFVEYKPTQEGTYVFHMVANHQGTVSHGSAASLVLGQDLAGLSQEIVSLNQVLTAASTELDSLQSDIHGFGTTLELASDRINTGVSEIDTSVSSMSSAVTNIEEASLQVNSLLFPIVGSIAVIVALQITILARRR</sequence>
<reference evidence="2" key="1">
    <citation type="journal article" date="2014" name="Genome Biol. Evol.">
        <title>Pangenome evidence for extensive interdomain horizontal transfer affecting lineage core and shell genes in uncultured planktonic thaumarchaeota and euryarchaeota.</title>
        <authorList>
            <person name="Deschamps P."/>
            <person name="Zivanovic Y."/>
            <person name="Moreira D."/>
            <person name="Rodriguez-Valera F."/>
            <person name="Lopez-Garcia P."/>
        </authorList>
    </citation>
    <scope>NUCLEOTIDE SEQUENCE</scope>
</reference>
<keyword evidence="1" id="KW-0812">Transmembrane</keyword>
<dbReference type="AlphaFoldDB" id="A0A075GU86"/>
<name>A0A075GU86_9ARCH</name>
<keyword evidence="1" id="KW-0472">Membrane</keyword>
<evidence type="ECO:0000313" key="2">
    <source>
        <dbReference type="EMBL" id="AIF07319.1"/>
    </source>
</evidence>
<organism evidence="2">
    <name type="scientific">uncultured marine thaumarchaeote KM3_201_G07</name>
    <dbReference type="NCBI Taxonomy" id="1456095"/>
    <lineage>
        <taxon>Archaea</taxon>
        <taxon>Nitrososphaerota</taxon>
        <taxon>environmental samples</taxon>
    </lineage>
</organism>
<protein>
    <submittedName>
        <fullName evidence="2">Uncharacterized protein</fullName>
    </submittedName>
</protein>
<proteinExistence type="predicted"/>
<dbReference type="EMBL" id="KF900798">
    <property type="protein sequence ID" value="AIF07319.1"/>
    <property type="molecule type" value="Genomic_DNA"/>
</dbReference>